<reference evidence="1 2" key="1">
    <citation type="submission" date="2015-10" db="EMBL/GenBank/DDBJ databases">
        <title>Genomic differences between typical nodule nitrogen-fixing rhizobial strains and those coming from bean seeds.</title>
        <authorList>
            <person name="Peralta H."/>
            <person name="Aguilar-Vera A."/>
            <person name="Diaz R."/>
            <person name="Mora Y."/>
            <person name="Martinez-Batallar G."/>
            <person name="Salazar E."/>
            <person name="Vargas-Lagunas C."/>
            <person name="Encarnacion S."/>
            <person name="Girard L."/>
            <person name="Mora J."/>
        </authorList>
    </citation>
    <scope>NUCLEOTIDE SEQUENCE [LARGE SCALE GENOMIC DNA]</scope>
    <source>
        <strain evidence="1 2">CFNEI 73</strain>
        <plasmid evidence="1 2">B</plasmid>
    </source>
</reference>
<keyword evidence="1" id="KW-0614">Plasmid</keyword>
<keyword evidence="2" id="KW-1185">Reference proteome</keyword>
<name>A0A1L3LUE1_9HYPH</name>
<dbReference type="EMBL" id="CP013109">
    <property type="protein sequence ID" value="APG93709.1"/>
    <property type="molecule type" value="Genomic_DNA"/>
</dbReference>
<proteinExistence type="predicted"/>
<geneLocation type="plasmid" evidence="1 2">
    <name>B</name>
</geneLocation>
<dbReference type="KEGG" id="same:SAMCFNEI73_pB0513"/>
<sequence length="65" mass="7361">MIRALPIKDVSIITLRQYNTVADLMGVAMGLKYKELALGKTSLHCACVREIIYRDIFISHSKGFF</sequence>
<evidence type="ECO:0000313" key="2">
    <source>
        <dbReference type="Proteomes" id="UP000182306"/>
    </source>
</evidence>
<dbReference type="AlphaFoldDB" id="A0A1L3LUE1"/>
<evidence type="ECO:0000313" key="1">
    <source>
        <dbReference type="EMBL" id="APG93709.1"/>
    </source>
</evidence>
<accession>A0A1L3LUE1</accession>
<protein>
    <submittedName>
        <fullName evidence="1">Uncharacterized protein</fullName>
    </submittedName>
</protein>
<organism evidence="1 2">
    <name type="scientific">Sinorhizobium americanum</name>
    <dbReference type="NCBI Taxonomy" id="194963"/>
    <lineage>
        <taxon>Bacteria</taxon>
        <taxon>Pseudomonadati</taxon>
        <taxon>Pseudomonadota</taxon>
        <taxon>Alphaproteobacteria</taxon>
        <taxon>Hyphomicrobiales</taxon>
        <taxon>Rhizobiaceae</taxon>
        <taxon>Sinorhizobium/Ensifer group</taxon>
        <taxon>Sinorhizobium</taxon>
    </lineage>
</organism>
<gene>
    <name evidence="1" type="ORF">SAMCFNEI73_pB0513</name>
</gene>
<dbReference type="Proteomes" id="UP000182306">
    <property type="component" value="Plasmid B"/>
</dbReference>